<dbReference type="FunFam" id="2.130.10.10:FF:003656">
    <property type="entry name" value="Transducin family protein / WD-40 repeat family protein"/>
    <property type="match status" value="1"/>
</dbReference>
<feature type="repeat" description="WD" evidence="5">
    <location>
        <begin position="202"/>
        <end position="232"/>
    </location>
</feature>
<dbReference type="FunFam" id="1.25.10.10:FF:000250">
    <property type="entry name" value="Phospholipase A-2-activating protein isoform A"/>
    <property type="match status" value="1"/>
</dbReference>
<dbReference type="InterPro" id="IPR036322">
    <property type="entry name" value="WD40_repeat_dom_sf"/>
</dbReference>
<evidence type="ECO:0000256" key="5">
    <source>
        <dbReference type="PROSITE-ProRule" id="PRU00221"/>
    </source>
</evidence>
<dbReference type="Gene3D" id="2.130.10.10">
    <property type="entry name" value="YVTN repeat-like/Quinoprotein amine dehydrogenase"/>
    <property type="match status" value="2"/>
</dbReference>
<sequence>MAFAAGEYSLSCEMRGHEDDVRRICICDGFGIATSSRDKTVRYWTQNSEKKHRYVLSKTLAGHSSFVGPLAWIPPGERFPDGGIVSGGMDTHVLLWDLRTGDVVETMKGHGLQVTGLVVEGNGDIVSSSVDSSIRRWRKGLEIECWEAHKVAIQAVVRLPSGELVTDTVRDIAIVPGLGILSASHDSSVKLWTFSGQVLMEMMGHTSLVYCVDAHSSGLFASGSEDCFLKIWRDGACVQSIEHPGCVWDAKFLENGDIVTACSDGIIRIWTASSHRIAEPMELDAYVQELSHYKSNRKKVGGLKLSDLPGLEALQAPGATDGQTKVVREGDNGVAYSWNAREYKWDKIGEVVDGPGDGKNGQILDGIHYDYVFDVDLGDGEPIRKLPYNCGDNPYGVADNWLLKENLPLSYRQQVVEFILQNSGQRDFSLNASFRDPYTGSNAYIPGEPSFSRCTIAKPTYKHIPKKGMLLFETAQFDGILKKITEFNSALLTEMEHNVSLTELEFSRLPAIVKVLKDTSHYHSSTFADFDFSVLLKMLKSWPISMIYPVVDIVRMLVLHPDGASGLLKYTQGNDVLLDMLKKTTMAPRNAGNLLTAIRAFTNLFKHSAFSHWLQVHCSEILDAFSSCRSSFNKNVHLSYSTLVLNYAVLLIELKDAEVQGQVLSAALEVAEDKNVDDDSKFRALVAIGSLMLDGLVKEIAVAFDVLSLAKEAKASKVAKIAEVGADIERLIVSN</sequence>
<name>A0A835VM03_VANPL</name>
<dbReference type="Gene3D" id="3.10.20.870">
    <property type="entry name" value="PFU (PLAA family ubiquitin binding), C-terminal domain"/>
    <property type="match status" value="1"/>
</dbReference>
<dbReference type="PANTHER" id="PTHR19849:SF0">
    <property type="entry name" value="PHOSPHOLIPASE A-2-ACTIVATING PROTEIN"/>
    <property type="match status" value="1"/>
</dbReference>
<evidence type="ECO:0000256" key="3">
    <source>
        <dbReference type="ARBA" id="ARBA00022574"/>
    </source>
</evidence>
<feature type="repeat" description="WD" evidence="5">
    <location>
        <begin position="60"/>
        <end position="106"/>
    </location>
</feature>
<feature type="domain" description="PUL" evidence="7">
    <location>
        <begin position="462"/>
        <end position="731"/>
    </location>
</feature>
<evidence type="ECO:0000259" key="6">
    <source>
        <dbReference type="PROSITE" id="PS51394"/>
    </source>
</evidence>
<keyword evidence="3 5" id="KW-0853">WD repeat</keyword>
<comment type="subcellular location">
    <subcellularLocation>
        <location evidence="1">Cytoplasm</location>
    </subcellularLocation>
</comment>
<dbReference type="PROSITE" id="PS51394">
    <property type="entry name" value="PFU"/>
    <property type="match status" value="1"/>
</dbReference>
<dbReference type="FunFam" id="3.10.20.870:FF:000002">
    <property type="entry name" value="Transducin family protein / WD-40 repeat family protein"/>
    <property type="match status" value="1"/>
</dbReference>
<dbReference type="PROSITE" id="PS50082">
    <property type="entry name" value="WD_REPEATS_2"/>
    <property type="match status" value="2"/>
</dbReference>
<evidence type="ECO:0000313" key="9">
    <source>
        <dbReference type="Proteomes" id="UP000639772"/>
    </source>
</evidence>
<feature type="domain" description="PFU" evidence="6">
    <location>
        <begin position="337"/>
        <end position="433"/>
    </location>
</feature>
<dbReference type="PANTHER" id="PTHR19849">
    <property type="entry name" value="PHOSPHOLIPASE A-2-ACTIVATING PROTEIN"/>
    <property type="match status" value="1"/>
</dbReference>
<dbReference type="InterPro" id="IPR013535">
    <property type="entry name" value="PUL_dom"/>
</dbReference>
<gene>
    <name evidence="8" type="ORF">HPP92_001623</name>
</gene>
<accession>A0A835VM03</accession>
<keyword evidence="4" id="KW-0677">Repeat</keyword>
<dbReference type="Pfam" id="PF00400">
    <property type="entry name" value="WD40"/>
    <property type="match status" value="5"/>
</dbReference>
<dbReference type="Pfam" id="PF08324">
    <property type="entry name" value="PUL"/>
    <property type="match status" value="1"/>
</dbReference>
<dbReference type="InterPro" id="IPR011989">
    <property type="entry name" value="ARM-like"/>
</dbReference>
<dbReference type="InterPro" id="IPR001680">
    <property type="entry name" value="WD40_rpt"/>
</dbReference>
<dbReference type="PROSITE" id="PS00678">
    <property type="entry name" value="WD_REPEATS_1"/>
    <property type="match status" value="1"/>
</dbReference>
<dbReference type="InterPro" id="IPR015943">
    <property type="entry name" value="WD40/YVTN_repeat-like_dom_sf"/>
</dbReference>
<protein>
    <recommendedName>
        <fullName evidence="10">Phospholipase A-2-activating protein</fullName>
    </recommendedName>
</protein>
<dbReference type="EMBL" id="JADCNM010000001">
    <property type="protein sequence ID" value="KAG0501551.1"/>
    <property type="molecule type" value="Genomic_DNA"/>
</dbReference>
<dbReference type="InterPro" id="IPR038122">
    <property type="entry name" value="PFU_sf"/>
</dbReference>
<dbReference type="GO" id="GO:0005737">
    <property type="term" value="C:cytoplasm"/>
    <property type="evidence" value="ECO:0007669"/>
    <property type="project" value="UniProtKB-SubCell"/>
</dbReference>
<dbReference type="SMART" id="SM00320">
    <property type="entry name" value="WD40"/>
    <property type="match status" value="6"/>
</dbReference>
<dbReference type="InterPro" id="IPR015155">
    <property type="entry name" value="PFU"/>
</dbReference>
<dbReference type="GO" id="GO:0043161">
    <property type="term" value="P:proteasome-mediated ubiquitin-dependent protein catabolic process"/>
    <property type="evidence" value="ECO:0007669"/>
    <property type="project" value="TreeGrafter"/>
</dbReference>
<evidence type="ECO:0008006" key="10">
    <source>
        <dbReference type="Google" id="ProtNLM"/>
    </source>
</evidence>
<evidence type="ECO:0000256" key="4">
    <source>
        <dbReference type="ARBA" id="ARBA00022737"/>
    </source>
</evidence>
<dbReference type="GO" id="GO:0043130">
    <property type="term" value="F:ubiquitin binding"/>
    <property type="evidence" value="ECO:0007669"/>
    <property type="project" value="TreeGrafter"/>
</dbReference>
<dbReference type="PROSITE" id="PS51396">
    <property type="entry name" value="PUL"/>
    <property type="match status" value="1"/>
</dbReference>
<evidence type="ECO:0000256" key="1">
    <source>
        <dbReference type="ARBA" id="ARBA00004496"/>
    </source>
</evidence>
<reference evidence="8 9" key="1">
    <citation type="journal article" date="2020" name="Nat. Food">
        <title>A phased Vanilla planifolia genome enables genetic improvement of flavour and production.</title>
        <authorList>
            <person name="Hasing T."/>
            <person name="Tang H."/>
            <person name="Brym M."/>
            <person name="Khazi F."/>
            <person name="Huang T."/>
            <person name="Chambers A.H."/>
        </authorList>
    </citation>
    <scope>NUCLEOTIDE SEQUENCE [LARGE SCALE GENOMIC DNA]</scope>
    <source>
        <tissue evidence="8">Leaf</tissue>
    </source>
</reference>
<comment type="caution">
    <text evidence="8">The sequence shown here is derived from an EMBL/GenBank/DDBJ whole genome shotgun (WGS) entry which is preliminary data.</text>
</comment>
<dbReference type="Gene3D" id="1.25.10.10">
    <property type="entry name" value="Leucine-rich Repeat Variant"/>
    <property type="match status" value="1"/>
</dbReference>
<dbReference type="SUPFAM" id="SSF50978">
    <property type="entry name" value="WD40 repeat-like"/>
    <property type="match status" value="1"/>
</dbReference>
<dbReference type="GO" id="GO:0010992">
    <property type="term" value="P:ubiquitin recycling"/>
    <property type="evidence" value="ECO:0007669"/>
    <property type="project" value="TreeGrafter"/>
</dbReference>
<evidence type="ECO:0000256" key="2">
    <source>
        <dbReference type="ARBA" id="ARBA00022490"/>
    </source>
</evidence>
<evidence type="ECO:0000313" key="8">
    <source>
        <dbReference type="EMBL" id="KAG0501551.1"/>
    </source>
</evidence>
<dbReference type="OrthoDB" id="10265988at2759"/>
<evidence type="ECO:0000259" key="7">
    <source>
        <dbReference type="PROSITE" id="PS51396"/>
    </source>
</evidence>
<organism evidence="8 9">
    <name type="scientific">Vanilla planifolia</name>
    <name type="common">Vanilla</name>
    <dbReference type="NCBI Taxonomy" id="51239"/>
    <lineage>
        <taxon>Eukaryota</taxon>
        <taxon>Viridiplantae</taxon>
        <taxon>Streptophyta</taxon>
        <taxon>Embryophyta</taxon>
        <taxon>Tracheophyta</taxon>
        <taxon>Spermatophyta</taxon>
        <taxon>Magnoliopsida</taxon>
        <taxon>Liliopsida</taxon>
        <taxon>Asparagales</taxon>
        <taxon>Orchidaceae</taxon>
        <taxon>Vanilloideae</taxon>
        <taxon>Vanilleae</taxon>
        <taxon>Vanilla</taxon>
    </lineage>
</organism>
<dbReference type="InterPro" id="IPR019775">
    <property type="entry name" value="WD40_repeat_CS"/>
</dbReference>
<proteinExistence type="predicted"/>
<dbReference type="GO" id="GO:0005634">
    <property type="term" value="C:nucleus"/>
    <property type="evidence" value="ECO:0007669"/>
    <property type="project" value="TreeGrafter"/>
</dbReference>
<dbReference type="Pfam" id="PF09070">
    <property type="entry name" value="PFU"/>
    <property type="match status" value="1"/>
</dbReference>
<keyword evidence="2" id="KW-0963">Cytoplasm</keyword>
<dbReference type="AlphaFoldDB" id="A0A835VM03"/>
<dbReference type="Proteomes" id="UP000639772">
    <property type="component" value="Chromosome 1"/>
</dbReference>